<dbReference type="Proteomes" id="UP000008237">
    <property type="component" value="Unassembled WGS sequence"/>
</dbReference>
<dbReference type="Pfam" id="PF17906">
    <property type="entry name" value="HTH_48"/>
    <property type="match status" value="1"/>
</dbReference>
<feature type="non-terminal residue" evidence="2">
    <location>
        <position position="75"/>
    </location>
</feature>
<feature type="non-terminal residue" evidence="2">
    <location>
        <position position="1"/>
    </location>
</feature>
<dbReference type="PANTHER" id="PTHR46060">
    <property type="entry name" value="MARINER MOS1 TRANSPOSASE-LIKE PROTEIN"/>
    <property type="match status" value="1"/>
</dbReference>
<gene>
    <name evidence="2" type="ORF">EAI_03167</name>
</gene>
<dbReference type="OrthoDB" id="9974365at2759"/>
<dbReference type="AlphaFoldDB" id="E2BVX8"/>
<sequence>VTKMEQRNLEQRYAIKFCVKLGESASVAFEKLKQAYGKHSLSRAQVFRWHKSFLEGREHIEDESRSGRPSTSKTD</sequence>
<dbReference type="EMBL" id="GL451068">
    <property type="protein sequence ID" value="EFN80151.1"/>
    <property type="molecule type" value="Genomic_DNA"/>
</dbReference>
<name>E2BVX8_HARSA</name>
<dbReference type="InterPro" id="IPR041426">
    <property type="entry name" value="Mos1_HTH"/>
</dbReference>
<evidence type="ECO:0000259" key="1">
    <source>
        <dbReference type="Pfam" id="PF17906"/>
    </source>
</evidence>
<dbReference type="InterPro" id="IPR052709">
    <property type="entry name" value="Transposase-MT_Hybrid"/>
</dbReference>
<dbReference type="STRING" id="610380.E2BVX8"/>
<dbReference type="PANTHER" id="PTHR46060:SF1">
    <property type="entry name" value="MARINER MOS1 TRANSPOSASE-LIKE PROTEIN"/>
    <property type="match status" value="1"/>
</dbReference>
<organism evidence="3">
    <name type="scientific">Harpegnathos saltator</name>
    <name type="common">Jerdon's jumping ant</name>
    <dbReference type="NCBI Taxonomy" id="610380"/>
    <lineage>
        <taxon>Eukaryota</taxon>
        <taxon>Metazoa</taxon>
        <taxon>Ecdysozoa</taxon>
        <taxon>Arthropoda</taxon>
        <taxon>Hexapoda</taxon>
        <taxon>Insecta</taxon>
        <taxon>Pterygota</taxon>
        <taxon>Neoptera</taxon>
        <taxon>Endopterygota</taxon>
        <taxon>Hymenoptera</taxon>
        <taxon>Apocrita</taxon>
        <taxon>Aculeata</taxon>
        <taxon>Formicoidea</taxon>
        <taxon>Formicidae</taxon>
        <taxon>Ponerinae</taxon>
        <taxon>Ponerini</taxon>
        <taxon>Harpegnathos</taxon>
    </lineage>
</organism>
<dbReference type="Gene3D" id="1.10.10.1450">
    <property type="match status" value="1"/>
</dbReference>
<dbReference type="InParanoid" id="E2BVX8"/>
<keyword evidence="3" id="KW-1185">Reference proteome</keyword>
<feature type="domain" description="Mos1 transposase HTH" evidence="1">
    <location>
        <begin position="12"/>
        <end position="56"/>
    </location>
</feature>
<dbReference type="OMA" id="NCLSHIR"/>
<reference evidence="2 3" key="1">
    <citation type="journal article" date="2010" name="Science">
        <title>Genomic comparison of the ants Camponotus floridanus and Harpegnathos saltator.</title>
        <authorList>
            <person name="Bonasio R."/>
            <person name="Zhang G."/>
            <person name="Ye C."/>
            <person name="Mutti N.S."/>
            <person name="Fang X."/>
            <person name="Qin N."/>
            <person name="Donahue G."/>
            <person name="Yang P."/>
            <person name="Li Q."/>
            <person name="Li C."/>
            <person name="Zhang P."/>
            <person name="Huang Z."/>
            <person name="Berger S.L."/>
            <person name="Reinberg D."/>
            <person name="Wang J."/>
            <person name="Liebig J."/>
        </authorList>
    </citation>
    <scope>NUCLEOTIDE SEQUENCE [LARGE SCALE GENOMIC DNA]</scope>
    <source>
        <strain evidence="2 3">R22 G/1</strain>
    </source>
</reference>
<evidence type="ECO:0000313" key="3">
    <source>
        <dbReference type="Proteomes" id="UP000008237"/>
    </source>
</evidence>
<evidence type="ECO:0000313" key="2">
    <source>
        <dbReference type="EMBL" id="EFN80151.1"/>
    </source>
</evidence>
<protein>
    <submittedName>
        <fullName evidence="2">Uncharacterized protein FLJ37770</fullName>
    </submittedName>
</protein>
<proteinExistence type="predicted"/>
<accession>E2BVX8</accession>